<keyword evidence="1" id="KW-0472">Membrane</keyword>
<keyword evidence="1" id="KW-1133">Transmembrane helix</keyword>
<dbReference type="PROSITE" id="PS51257">
    <property type="entry name" value="PROKAR_LIPOPROTEIN"/>
    <property type="match status" value="1"/>
</dbReference>
<gene>
    <name evidence="2" type="ORF">CLEP1334_LOCUS29015</name>
</gene>
<organism evidence="2">
    <name type="scientific">Calcidiscus leptoporus</name>
    <dbReference type="NCBI Taxonomy" id="127549"/>
    <lineage>
        <taxon>Eukaryota</taxon>
        <taxon>Haptista</taxon>
        <taxon>Haptophyta</taxon>
        <taxon>Prymnesiophyceae</taxon>
        <taxon>Coccolithales</taxon>
        <taxon>Calcidiscaceae</taxon>
        <taxon>Calcidiscus</taxon>
    </lineage>
</organism>
<keyword evidence="1" id="KW-0812">Transmembrane</keyword>
<protein>
    <submittedName>
        <fullName evidence="2">Uncharacterized protein</fullName>
    </submittedName>
</protein>
<name>A0A7S0JJH2_9EUKA</name>
<accession>A0A7S0JJH2</accession>
<dbReference type="AlphaFoldDB" id="A0A7S0JJH2"/>
<evidence type="ECO:0000313" key="2">
    <source>
        <dbReference type="EMBL" id="CAD8553724.1"/>
    </source>
</evidence>
<reference evidence="2" key="1">
    <citation type="submission" date="2021-01" db="EMBL/GenBank/DDBJ databases">
        <authorList>
            <person name="Corre E."/>
            <person name="Pelletier E."/>
            <person name="Niang G."/>
            <person name="Scheremetjew M."/>
            <person name="Finn R."/>
            <person name="Kale V."/>
            <person name="Holt S."/>
            <person name="Cochrane G."/>
            <person name="Meng A."/>
            <person name="Brown T."/>
            <person name="Cohen L."/>
        </authorList>
    </citation>
    <scope>NUCLEOTIDE SEQUENCE</scope>
    <source>
        <strain evidence="2">RCC1130</strain>
    </source>
</reference>
<sequence length="104" mass="11222">MSSAGRPSTSSSCMPFGCGCTGLLVRALTAILVVLRRGSLHGGFVAPLSKSMGLPLARVPQQRRRHGVVRCIRMWSQQVSFRRPRACGPQARRVLVLGNVLGHT</sequence>
<evidence type="ECO:0000256" key="1">
    <source>
        <dbReference type="SAM" id="Phobius"/>
    </source>
</evidence>
<proteinExistence type="predicted"/>
<dbReference type="EMBL" id="HBER01058116">
    <property type="protein sequence ID" value="CAD8553724.1"/>
    <property type="molecule type" value="Transcribed_RNA"/>
</dbReference>
<feature type="transmembrane region" description="Helical" evidence="1">
    <location>
        <begin position="14"/>
        <end position="35"/>
    </location>
</feature>